<evidence type="ECO:0000313" key="9">
    <source>
        <dbReference type="EMBL" id="RMV66570.1"/>
    </source>
</evidence>
<dbReference type="RefSeq" id="WP_055009773.1">
    <property type="nucleotide sequence ID" value="NZ_LJPW01000120.1"/>
</dbReference>
<evidence type="ECO:0000313" key="10">
    <source>
        <dbReference type="Proteomes" id="UP000269872"/>
    </source>
</evidence>
<dbReference type="AlphaFoldDB" id="A0A0P9K0U5"/>
<evidence type="ECO:0000313" key="8">
    <source>
        <dbReference type="EMBL" id="RMM07517.1"/>
    </source>
</evidence>
<evidence type="ECO:0000256" key="2">
    <source>
        <dbReference type="ARBA" id="ARBA00009399"/>
    </source>
</evidence>
<evidence type="ECO:0000256" key="1">
    <source>
        <dbReference type="ARBA" id="ARBA00004141"/>
    </source>
</evidence>
<proteinExistence type="inferred from homology"/>
<dbReference type="EMBL" id="RBOC01000137">
    <property type="protein sequence ID" value="RMM07517.1"/>
    <property type="molecule type" value="Genomic_DNA"/>
</dbReference>
<dbReference type="InterPro" id="IPR007267">
    <property type="entry name" value="GtrA_DPMS_TM"/>
</dbReference>
<organism evidence="9 10">
    <name type="scientific">Pseudomonas caricapapayae</name>
    <dbReference type="NCBI Taxonomy" id="46678"/>
    <lineage>
        <taxon>Bacteria</taxon>
        <taxon>Pseudomonadati</taxon>
        <taxon>Pseudomonadota</taxon>
        <taxon>Gammaproteobacteria</taxon>
        <taxon>Pseudomonadales</taxon>
        <taxon>Pseudomonadaceae</taxon>
        <taxon>Pseudomonas</taxon>
    </lineage>
</organism>
<dbReference type="InterPro" id="IPR051401">
    <property type="entry name" value="GtrA_CellWall_Glycosyl"/>
</dbReference>
<sequence length="138" mass="15742">MMNQAVLKFLKQDFARFLMSGGFNTALTYGLYLVLLMFLSYNISYTISYVSGIILAYIMNRFFVFKSHQGLRSVILLPFIYAFQYCLSLAILWCWVEKLKLDARLAPLAAIALTLPVTFILSKLAFSATPASRQHKPH</sequence>
<dbReference type="PANTHER" id="PTHR38459">
    <property type="entry name" value="PROPHAGE BACTOPRENOL-LINKED GLUCOSE TRANSLOCASE HOMOLOG"/>
    <property type="match status" value="1"/>
</dbReference>
<evidence type="ECO:0000256" key="3">
    <source>
        <dbReference type="ARBA" id="ARBA00022692"/>
    </source>
</evidence>
<feature type="transmembrane region" description="Helical" evidence="6">
    <location>
        <begin position="45"/>
        <end position="63"/>
    </location>
</feature>
<keyword evidence="3 6" id="KW-0812">Transmembrane</keyword>
<gene>
    <name evidence="9" type="ORF">ALP05_100852</name>
    <name evidence="8" type="ORF">ALQ84_01087</name>
</gene>
<feature type="transmembrane region" description="Helical" evidence="6">
    <location>
        <begin position="21"/>
        <end position="39"/>
    </location>
</feature>
<protein>
    <submittedName>
        <fullName evidence="9">Membrane protein</fullName>
    </submittedName>
</protein>
<accession>A0A0P9K0U5</accession>
<dbReference type="EMBL" id="RBUY01000253">
    <property type="protein sequence ID" value="RMV66570.1"/>
    <property type="molecule type" value="Genomic_DNA"/>
</dbReference>
<dbReference type="Proteomes" id="UP000278587">
    <property type="component" value="Unassembled WGS sequence"/>
</dbReference>
<name>A0A0P9K0U5_9PSED</name>
<reference evidence="10 11" key="1">
    <citation type="submission" date="2018-08" db="EMBL/GenBank/DDBJ databases">
        <title>Recombination of ecologically and evolutionarily significant loci maintains genetic cohesion in the Pseudomonas syringae species complex.</title>
        <authorList>
            <person name="Dillon M."/>
            <person name="Thakur S."/>
            <person name="Almeida R.N.D."/>
            <person name="Weir B.S."/>
            <person name="Guttman D.S."/>
        </authorList>
    </citation>
    <scope>NUCLEOTIDE SEQUENCE [LARGE SCALE GENOMIC DNA]</scope>
    <source>
        <strain evidence="8 11">ICMP 4086</strain>
        <strain evidence="9 10">ICMP 7496</strain>
    </source>
</reference>
<keyword evidence="5 6" id="KW-0472">Membrane</keyword>
<evidence type="ECO:0000256" key="4">
    <source>
        <dbReference type="ARBA" id="ARBA00022989"/>
    </source>
</evidence>
<feature type="transmembrane region" description="Helical" evidence="6">
    <location>
        <begin position="75"/>
        <end position="93"/>
    </location>
</feature>
<dbReference type="Pfam" id="PF04138">
    <property type="entry name" value="GtrA_DPMS_TM"/>
    <property type="match status" value="1"/>
</dbReference>
<comment type="subcellular location">
    <subcellularLocation>
        <location evidence="1">Membrane</location>
        <topology evidence="1">Multi-pass membrane protein</topology>
    </subcellularLocation>
</comment>
<feature type="domain" description="GtrA/DPMS transmembrane" evidence="7">
    <location>
        <begin position="16"/>
        <end position="124"/>
    </location>
</feature>
<evidence type="ECO:0000256" key="6">
    <source>
        <dbReference type="SAM" id="Phobius"/>
    </source>
</evidence>
<evidence type="ECO:0000259" key="7">
    <source>
        <dbReference type="Pfam" id="PF04138"/>
    </source>
</evidence>
<dbReference type="PANTHER" id="PTHR38459:SF1">
    <property type="entry name" value="PROPHAGE BACTOPRENOL-LINKED GLUCOSE TRANSLOCASE HOMOLOG"/>
    <property type="match status" value="1"/>
</dbReference>
<keyword evidence="4 6" id="KW-1133">Transmembrane helix</keyword>
<evidence type="ECO:0000256" key="5">
    <source>
        <dbReference type="ARBA" id="ARBA00023136"/>
    </source>
</evidence>
<feature type="transmembrane region" description="Helical" evidence="6">
    <location>
        <begin position="105"/>
        <end position="126"/>
    </location>
</feature>
<dbReference type="Proteomes" id="UP000269872">
    <property type="component" value="Unassembled WGS sequence"/>
</dbReference>
<evidence type="ECO:0000313" key="11">
    <source>
        <dbReference type="Proteomes" id="UP000278587"/>
    </source>
</evidence>
<dbReference type="GO" id="GO:0000271">
    <property type="term" value="P:polysaccharide biosynthetic process"/>
    <property type="evidence" value="ECO:0007669"/>
    <property type="project" value="InterPro"/>
</dbReference>
<comment type="similarity">
    <text evidence="2">Belongs to the GtrA family.</text>
</comment>
<dbReference type="GO" id="GO:0005886">
    <property type="term" value="C:plasma membrane"/>
    <property type="evidence" value="ECO:0007669"/>
    <property type="project" value="TreeGrafter"/>
</dbReference>
<comment type="caution">
    <text evidence="9">The sequence shown here is derived from an EMBL/GenBank/DDBJ whole genome shotgun (WGS) entry which is preliminary data.</text>
</comment>